<feature type="compositionally biased region" description="Low complexity" evidence="7">
    <location>
        <begin position="428"/>
        <end position="442"/>
    </location>
</feature>
<feature type="domain" description="Tubulin/FtsZ 2-layer sandwich" evidence="9">
    <location>
        <begin position="220"/>
        <end position="339"/>
    </location>
</feature>
<dbReference type="InterPro" id="IPR018316">
    <property type="entry name" value="Tubulin/FtsZ_2-layer-sand-dom"/>
</dbReference>
<dbReference type="EMBL" id="JADINH010000029">
    <property type="protein sequence ID" value="MBO8415095.1"/>
    <property type="molecule type" value="Genomic_DNA"/>
</dbReference>
<comment type="function">
    <text evidence="4 6">Essential cell division protein that forms a contractile ring structure (Z ring) at the future cell division site. The regulation of the ring assembly controls the timing and the location of cell division. One of the functions of the FtsZ ring is to recruit other cell division proteins to the septum to produce a new cell wall between the dividing cells. Binds GTP and shows GTPase activity.</text>
</comment>
<dbReference type="FunFam" id="3.40.50.1440:FF:000001">
    <property type="entry name" value="Cell division protein FtsZ"/>
    <property type="match status" value="1"/>
</dbReference>
<evidence type="ECO:0000256" key="6">
    <source>
        <dbReference type="RuleBase" id="RU000631"/>
    </source>
</evidence>
<comment type="similarity">
    <text evidence="1 4 6">Belongs to the FtsZ family.</text>
</comment>
<dbReference type="InterPro" id="IPR020805">
    <property type="entry name" value="Cell_div_FtsZ_CS"/>
</dbReference>
<dbReference type="InterPro" id="IPR045061">
    <property type="entry name" value="FtsZ/CetZ"/>
</dbReference>
<comment type="caution">
    <text evidence="10">The sequence shown here is derived from an EMBL/GenBank/DDBJ whole genome shotgun (WGS) entry which is preliminary data.</text>
</comment>
<evidence type="ECO:0000256" key="2">
    <source>
        <dbReference type="ARBA" id="ARBA00022741"/>
    </source>
</evidence>
<dbReference type="GO" id="GO:0005525">
    <property type="term" value="F:GTP binding"/>
    <property type="evidence" value="ECO:0007669"/>
    <property type="project" value="UniProtKB-UniRule"/>
</dbReference>
<dbReference type="SMART" id="SM00864">
    <property type="entry name" value="Tubulin"/>
    <property type="match status" value="1"/>
</dbReference>
<dbReference type="InterPro" id="IPR003008">
    <property type="entry name" value="Tubulin_FtsZ_GTPase"/>
</dbReference>
<evidence type="ECO:0000313" key="10">
    <source>
        <dbReference type="EMBL" id="MBO8415095.1"/>
    </source>
</evidence>
<dbReference type="InterPro" id="IPR036525">
    <property type="entry name" value="Tubulin/FtsZ_GTPase_sf"/>
</dbReference>
<dbReference type="NCBIfam" id="TIGR00065">
    <property type="entry name" value="ftsZ"/>
    <property type="match status" value="1"/>
</dbReference>
<evidence type="ECO:0000259" key="9">
    <source>
        <dbReference type="SMART" id="SM00865"/>
    </source>
</evidence>
<evidence type="ECO:0000256" key="7">
    <source>
        <dbReference type="SAM" id="MobiDB-lite"/>
    </source>
</evidence>
<evidence type="ECO:0000313" key="11">
    <source>
        <dbReference type="Proteomes" id="UP000823631"/>
    </source>
</evidence>
<feature type="region of interest" description="Disordered" evidence="7">
    <location>
        <begin position="407"/>
        <end position="504"/>
    </location>
</feature>
<keyword evidence="4 6" id="KW-0132">Cell division</keyword>
<dbReference type="Pfam" id="PF12327">
    <property type="entry name" value="FtsZ_C"/>
    <property type="match status" value="1"/>
</dbReference>
<feature type="binding site" evidence="4">
    <location>
        <position position="200"/>
    </location>
    <ligand>
        <name>GTP</name>
        <dbReference type="ChEBI" id="CHEBI:37565"/>
    </ligand>
</feature>
<organism evidence="10 11">
    <name type="scientific">Candidatus Avisuccinivibrio stercorigallinarum</name>
    <dbReference type="NCBI Taxonomy" id="2840704"/>
    <lineage>
        <taxon>Bacteria</taxon>
        <taxon>Pseudomonadati</taxon>
        <taxon>Pseudomonadota</taxon>
        <taxon>Gammaproteobacteria</taxon>
        <taxon>Aeromonadales</taxon>
        <taxon>Succinivibrionaceae</taxon>
        <taxon>Succinivibrionaceae incertae sedis</taxon>
        <taxon>Candidatus Avisuccinivibrio</taxon>
    </lineage>
</organism>
<keyword evidence="4 6" id="KW-0717">Septation</keyword>
<feature type="binding site" evidence="4">
    <location>
        <begin position="120"/>
        <end position="122"/>
    </location>
    <ligand>
        <name>GTP</name>
        <dbReference type="ChEBI" id="CHEBI:37565"/>
    </ligand>
</feature>
<dbReference type="InterPro" id="IPR008280">
    <property type="entry name" value="Tub_FtsZ_C"/>
</dbReference>
<dbReference type="PANTHER" id="PTHR30314:SF3">
    <property type="entry name" value="MITOCHONDRIAL DIVISION PROTEIN FSZA"/>
    <property type="match status" value="1"/>
</dbReference>
<dbReference type="GO" id="GO:0005737">
    <property type="term" value="C:cytoplasm"/>
    <property type="evidence" value="ECO:0007669"/>
    <property type="project" value="UniProtKB-SubCell"/>
</dbReference>
<dbReference type="AlphaFoldDB" id="A0A9D9DAS7"/>
<dbReference type="Gene3D" id="3.40.50.1440">
    <property type="entry name" value="Tubulin/FtsZ, GTPase domain"/>
    <property type="match status" value="1"/>
</dbReference>
<dbReference type="InterPro" id="IPR024757">
    <property type="entry name" value="FtsZ_C"/>
</dbReference>
<dbReference type="GO" id="GO:0051258">
    <property type="term" value="P:protein polymerization"/>
    <property type="evidence" value="ECO:0007669"/>
    <property type="project" value="UniProtKB-UniRule"/>
</dbReference>
<proteinExistence type="inferred from homology"/>
<feature type="binding site" evidence="4">
    <location>
        <position position="152"/>
    </location>
    <ligand>
        <name>GTP</name>
        <dbReference type="ChEBI" id="CHEBI:37565"/>
    </ligand>
</feature>
<dbReference type="GO" id="GO:0003924">
    <property type="term" value="F:GTPase activity"/>
    <property type="evidence" value="ECO:0007669"/>
    <property type="project" value="UniProtKB-UniRule"/>
</dbReference>
<dbReference type="SUPFAM" id="SSF55307">
    <property type="entry name" value="Tubulin C-terminal domain-like"/>
    <property type="match status" value="1"/>
</dbReference>
<feature type="compositionally biased region" description="Polar residues" evidence="7">
    <location>
        <begin position="376"/>
        <end position="394"/>
    </location>
</feature>
<keyword evidence="3 4" id="KW-0342">GTP-binding</keyword>
<feature type="binding site" evidence="4">
    <location>
        <begin position="33"/>
        <end position="37"/>
    </location>
    <ligand>
        <name>GTP</name>
        <dbReference type="ChEBI" id="CHEBI:37565"/>
    </ligand>
</feature>
<dbReference type="CDD" id="cd02201">
    <property type="entry name" value="FtsZ_type1"/>
    <property type="match status" value="1"/>
</dbReference>
<feature type="region of interest" description="Disordered" evidence="7">
    <location>
        <begin position="363"/>
        <end position="395"/>
    </location>
</feature>
<keyword evidence="4" id="KW-0963">Cytoplasm</keyword>
<accession>A0A9D9DAS7</accession>
<comment type="subunit">
    <text evidence="4">Homodimer. Polymerizes to form a dynamic ring structure in a strictly GTP-dependent manner. Interacts directly with several other division proteins.</text>
</comment>
<dbReference type="HAMAP" id="MF_00909">
    <property type="entry name" value="FtsZ"/>
    <property type="match status" value="1"/>
</dbReference>
<dbReference type="PANTHER" id="PTHR30314">
    <property type="entry name" value="CELL DIVISION PROTEIN FTSZ-RELATED"/>
    <property type="match status" value="1"/>
</dbReference>
<comment type="subcellular location">
    <subcellularLocation>
        <location evidence="4">Cytoplasm</location>
    </subcellularLocation>
    <text evidence="4">Assembles at midcell at the inner surface of the cytoplasmic membrane.</text>
</comment>
<feature type="compositionally biased region" description="Low complexity" evidence="7">
    <location>
        <begin position="363"/>
        <end position="375"/>
    </location>
</feature>
<feature type="domain" description="Tubulin/FtsZ GTPase" evidence="8">
    <location>
        <begin position="25"/>
        <end position="218"/>
    </location>
</feature>
<dbReference type="GO" id="GO:0043093">
    <property type="term" value="P:FtsZ-dependent cytokinesis"/>
    <property type="evidence" value="ECO:0007669"/>
    <property type="project" value="UniProtKB-UniRule"/>
</dbReference>
<dbReference type="Proteomes" id="UP000823631">
    <property type="component" value="Unassembled WGS sequence"/>
</dbReference>
<dbReference type="InterPro" id="IPR000158">
    <property type="entry name" value="Cell_div_FtsZ"/>
</dbReference>
<comment type="caution">
    <text evidence="4">Lacks conserved residue(s) required for the propagation of feature annotation.</text>
</comment>
<dbReference type="GO" id="GO:0000917">
    <property type="term" value="P:division septum assembly"/>
    <property type="evidence" value="ECO:0007669"/>
    <property type="project" value="UniProtKB-KW"/>
</dbReference>
<dbReference type="PRINTS" id="PR00423">
    <property type="entry name" value="CELLDVISFTSZ"/>
</dbReference>
<sequence length="504" mass="52894">MSDFKVAAVSSASSGNSIKAAEGSRILVVGVGGGGGNSVQYMMQQGIDNVEFVVVNTDSRALQASMVPKKLQIGINLTQGLGAGTNPNVGRKAAEESREVIKKMLQGADMVFISAGMGGGTGTGAAPLIAEIAKKECNALTVAVVTKPFTFEGRVHQVNAQAGITDLAKNVDALTIVDNNKLLKNLGANVSILNAFNAANNVLYQSVHSVTDIINKAGFINVDFNDIRMAMLNRGMAVIGTGFGKGPSFVEDAVQQAVHNPLIEQVDINSASGLLVHIRVNPNFSIAKLDEICEEIKSYADEQADSKHGLTFDESMAEDEIAVTIIISGISTNESGRGEKVLRSNRLYQPVSQTEGGFFTMAQQQSAPQMQQVLQSNHQPQQALPSESAETQSAGRLHPELKGAQPLFGSAKAAPSGAEAHAPSGHSTGAAPSFFSAAPAGTDNLEPAGPISFGGSIQQVNPLSRDHSQEPAPQPEPAVRTEPMPSPSDDELWNVPPILRNKAD</sequence>
<reference evidence="10" key="2">
    <citation type="journal article" date="2021" name="PeerJ">
        <title>Extensive microbial diversity within the chicken gut microbiome revealed by metagenomics and culture.</title>
        <authorList>
            <person name="Gilroy R."/>
            <person name="Ravi A."/>
            <person name="Getino M."/>
            <person name="Pursley I."/>
            <person name="Horton D.L."/>
            <person name="Alikhan N.F."/>
            <person name="Baker D."/>
            <person name="Gharbi K."/>
            <person name="Hall N."/>
            <person name="Watson M."/>
            <person name="Adriaenssens E.M."/>
            <person name="Foster-Nyarko E."/>
            <person name="Jarju S."/>
            <person name="Secka A."/>
            <person name="Antonio M."/>
            <person name="Oren A."/>
            <person name="Chaudhuri R.R."/>
            <person name="La Ragione R."/>
            <person name="Hildebrand F."/>
            <person name="Pallen M.J."/>
        </authorList>
    </citation>
    <scope>NUCLEOTIDE SEQUENCE</scope>
    <source>
        <strain evidence="10">17213</strain>
    </source>
</reference>
<keyword evidence="4 6" id="KW-0131">Cell cycle</keyword>
<evidence type="ECO:0000259" key="8">
    <source>
        <dbReference type="SMART" id="SM00864"/>
    </source>
</evidence>
<name>A0A9D9DAS7_9GAMM</name>
<dbReference type="Pfam" id="PF00091">
    <property type="entry name" value="Tubulin"/>
    <property type="match status" value="1"/>
</dbReference>
<dbReference type="PROSITE" id="PS01135">
    <property type="entry name" value="FTSZ_2"/>
    <property type="match status" value="1"/>
</dbReference>
<evidence type="ECO:0000256" key="3">
    <source>
        <dbReference type="ARBA" id="ARBA00023134"/>
    </source>
</evidence>
<gene>
    <name evidence="4 10" type="primary">ftsZ</name>
    <name evidence="10" type="ORF">IAB19_01780</name>
</gene>
<evidence type="ECO:0000256" key="1">
    <source>
        <dbReference type="ARBA" id="ARBA00009690"/>
    </source>
</evidence>
<evidence type="ECO:0000256" key="4">
    <source>
        <dbReference type="HAMAP-Rule" id="MF_00909"/>
    </source>
</evidence>
<dbReference type="GO" id="GO:0032153">
    <property type="term" value="C:cell division site"/>
    <property type="evidence" value="ECO:0007669"/>
    <property type="project" value="UniProtKB-UniRule"/>
</dbReference>
<dbReference type="SMART" id="SM00865">
    <property type="entry name" value="Tubulin_C"/>
    <property type="match status" value="1"/>
</dbReference>
<protein>
    <recommendedName>
        <fullName evidence="4 5">Cell division protein FtsZ</fullName>
    </recommendedName>
</protein>
<keyword evidence="2 4" id="KW-0547">Nucleotide-binding</keyword>
<dbReference type="SUPFAM" id="SSF52490">
    <property type="entry name" value="Tubulin nucleotide-binding domain-like"/>
    <property type="match status" value="1"/>
</dbReference>
<evidence type="ECO:0000256" key="5">
    <source>
        <dbReference type="NCBIfam" id="TIGR00065"/>
    </source>
</evidence>
<reference evidence="10" key="1">
    <citation type="submission" date="2020-10" db="EMBL/GenBank/DDBJ databases">
        <authorList>
            <person name="Gilroy R."/>
        </authorList>
    </citation>
    <scope>NUCLEOTIDE SEQUENCE</scope>
    <source>
        <strain evidence="10">17213</strain>
    </source>
</reference>